<dbReference type="InterPro" id="IPR014807">
    <property type="entry name" value="Coa1"/>
</dbReference>
<evidence type="ECO:0000256" key="1">
    <source>
        <dbReference type="SAM" id="Phobius"/>
    </source>
</evidence>
<dbReference type="PANTHER" id="PTHR47148:SF1">
    <property type="entry name" value="CYTOCHROME C OXIDASE ASSEMBLY FACTOR 1 HOMOLOG"/>
    <property type="match status" value="1"/>
</dbReference>
<evidence type="ECO:0000313" key="2">
    <source>
        <dbReference type="EMBL" id="KAJ4920591.1"/>
    </source>
</evidence>
<protein>
    <recommendedName>
        <fullName evidence="4">Cytochrome c oxidase assembly factor 1 homolog</fullName>
    </recommendedName>
</protein>
<dbReference type="GO" id="GO:0005743">
    <property type="term" value="C:mitochondrial inner membrane"/>
    <property type="evidence" value="ECO:0007669"/>
    <property type="project" value="TreeGrafter"/>
</dbReference>
<sequence>MEDGLNDDMGTLVAYFQRWRLQLNIGKTVAAAYHLSTREARRELEVCVNNKRLEVQQAPKYLGVRPDRSPGLLCSGILRPSLEQKPSRNLTGKEAKMRVSTSHLQQLAIFTTLLTGGGIGTMYYLMQKKFVQSDYHRLATQKLKACPVAMERLGAPPLKIHNIHLTDRDNRIDQSTAQIKIPVTGSHTGGYLYTCSTRDLDTNRWSLKQAVLKLKEGQTIDLLNPPAAQSFDTEL</sequence>
<feature type="transmembrane region" description="Helical" evidence="1">
    <location>
        <begin position="107"/>
        <end position="126"/>
    </location>
</feature>
<gene>
    <name evidence="2" type="ORF">JOQ06_024586</name>
</gene>
<keyword evidence="1" id="KW-0812">Transmembrane</keyword>
<dbReference type="AlphaFoldDB" id="A0AAD6F496"/>
<name>A0AAD6F496_9TELE</name>
<dbReference type="PANTHER" id="PTHR47148">
    <property type="entry name" value="CYTOCHROME C OXIDASE ASSEMBLY FACTOR 1 HOMOLOG"/>
    <property type="match status" value="1"/>
</dbReference>
<evidence type="ECO:0008006" key="4">
    <source>
        <dbReference type="Google" id="ProtNLM"/>
    </source>
</evidence>
<evidence type="ECO:0000313" key="3">
    <source>
        <dbReference type="Proteomes" id="UP001219934"/>
    </source>
</evidence>
<proteinExistence type="predicted"/>
<dbReference type="GO" id="GO:0032981">
    <property type="term" value="P:mitochondrial respiratory chain complex I assembly"/>
    <property type="evidence" value="ECO:0007669"/>
    <property type="project" value="TreeGrafter"/>
</dbReference>
<dbReference type="Proteomes" id="UP001219934">
    <property type="component" value="Unassembled WGS sequence"/>
</dbReference>
<keyword evidence="1" id="KW-0472">Membrane</keyword>
<accession>A0AAD6F496</accession>
<reference evidence="2" key="1">
    <citation type="submission" date="2022-11" db="EMBL/GenBank/DDBJ databases">
        <title>Chromosome-level genome of Pogonophryne albipinna.</title>
        <authorList>
            <person name="Jo E."/>
        </authorList>
    </citation>
    <scope>NUCLEOTIDE SEQUENCE</scope>
    <source>
        <strain evidence="2">SGF0006</strain>
        <tissue evidence="2">Muscle</tissue>
    </source>
</reference>
<comment type="caution">
    <text evidence="2">The sequence shown here is derived from an EMBL/GenBank/DDBJ whole genome shotgun (WGS) entry which is preliminary data.</text>
</comment>
<dbReference type="Pfam" id="PF08695">
    <property type="entry name" value="Coa1"/>
    <property type="match status" value="1"/>
</dbReference>
<dbReference type="EMBL" id="JAPTMU010000183">
    <property type="protein sequence ID" value="KAJ4920591.1"/>
    <property type="molecule type" value="Genomic_DNA"/>
</dbReference>
<keyword evidence="1" id="KW-1133">Transmembrane helix</keyword>
<keyword evidence="3" id="KW-1185">Reference proteome</keyword>
<organism evidence="2 3">
    <name type="scientific">Pogonophryne albipinna</name>
    <dbReference type="NCBI Taxonomy" id="1090488"/>
    <lineage>
        <taxon>Eukaryota</taxon>
        <taxon>Metazoa</taxon>
        <taxon>Chordata</taxon>
        <taxon>Craniata</taxon>
        <taxon>Vertebrata</taxon>
        <taxon>Euteleostomi</taxon>
        <taxon>Actinopterygii</taxon>
        <taxon>Neopterygii</taxon>
        <taxon>Teleostei</taxon>
        <taxon>Neoteleostei</taxon>
        <taxon>Acanthomorphata</taxon>
        <taxon>Eupercaria</taxon>
        <taxon>Perciformes</taxon>
        <taxon>Notothenioidei</taxon>
        <taxon>Pogonophryne</taxon>
    </lineage>
</organism>
<dbReference type="GO" id="GO:0033617">
    <property type="term" value="P:mitochondrial respiratory chain complex IV assembly"/>
    <property type="evidence" value="ECO:0007669"/>
    <property type="project" value="TreeGrafter"/>
</dbReference>